<feature type="transmembrane region" description="Helical" evidence="1">
    <location>
        <begin position="223"/>
        <end position="242"/>
    </location>
</feature>
<sequence length="352" mass="40842">MKNYEAMRNLFYRAAVYFILIVSTLWIFSIFMRYPYLNSDQATISGMVYGTAQKPYVYRALIPQSVRLCAALIPAGLESDIRQRLAGIELLNGFFERKSWDNEYALENVILILLLLLCMFGFTFSTGYLLDGVFRFRPAVVRDAVHILAIWCVAPFFDTEYIYDLSTLFLFTLALGLMVRCQFKWYFLVFLLACVNKETAVLLLLLFVMYYRTRMKKDLFVRRILVQAVVYCAVKGALTFIFRDNPGGVVEFHLFNHNYWLLTDPFPMSFVVQGILFLFLMFYRWTDKPLFLRYAMVWSIPLSALMLFFGYLEETRAALELYPVLVLVSAHSLVSASGFVVEDTAQEHGVSE</sequence>
<evidence type="ECO:0000313" key="3">
    <source>
        <dbReference type="Proteomes" id="UP000266426"/>
    </source>
</evidence>
<keyword evidence="1" id="KW-0472">Membrane</keyword>
<feature type="transmembrane region" description="Helical" evidence="1">
    <location>
        <begin position="185"/>
        <end position="211"/>
    </location>
</feature>
<reference evidence="2 3" key="1">
    <citation type="journal article" date="2017" name="ISME J.">
        <title>Energy and carbon metabolisms in a deep terrestrial subsurface fluid microbial community.</title>
        <authorList>
            <person name="Momper L."/>
            <person name="Jungbluth S.P."/>
            <person name="Lee M.D."/>
            <person name="Amend J.P."/>
        </authorList>
    </citation>
    <scope>NUCLEOTIDE SEQUENCE [LARGE SCALE GENOMIC DNA]</scope>
    <source>
        <strain evidence="2">SURF_26</strain>
    </source>
</reference>
<keyword evidence="1" id="KW-0812">Transmembrane</keyword>
<dbReference type="AlphaFoldDB" id="A0A3A4QPZ9"/>
<feature type="transmembrane region" description="Helical" evidence="1">
    <location>
        <begin position="290"/>
        <end position="309"/>
    </location>
</feature>
<evidence type="ECO:0000256" key="1">
    <source>
        <dbReference type="SAM" id="Phobius"/>
    </source>
</evidence>
<comment type="caution">
    <text evidence="2">The sequence shown here is derived from an EMBL/GenBank/DDBJ whole genome shotgun (WGS) entry which is preliminary data.</text>
</comment>
<evidence type="ECO:0000313" key="2">
    <source>
        <dbReference type="EMBL" id="RJP56163.1"/>
    </source>
</evidence>
<organism evidence="2 3">
    <name type="scientific">Candidatus Auribacter fodinae</name>
    <dbReference type="NCBI Taxonomy" id="2093366"/>
    <lineage>
        <taxon>Bacteria</taxon>
        <taxon>Pseudomonadati</taxon>
        <taxon>Candidatus Auribacterota</taxon>
        <taxon>Candidatus Auribacteria</taxon>
        <taxon>Candidatus Auribacterales</taxon>
        <taxon>Candidatus Auribacteraceae</taxon>
        <taxon>Candidatus Auribacter</taxon>
    </lineage>
</organism>
<protein>
    <recommendedName>
        <fullName evidence="4">DUF2029 domain-containing protein</fullName>
    </recommendedName>
</protein>
<keyword evidence="1" id="KW-1133">Transmembrane helix</keyword>
<proteinExistence type="predicted"/>
<gene>
    <name evidence="2" type="ORF">C4541_12965</name>
</gene>
<feature type="transmembrane region" description="Helical" evidence="1">
    <location>
        <begin position="105"/>
        <end position="130"/>
    </location>
</feature>
<feature type="transmembrane region" description="Helical" evidence="1">
    <location>
        <begin position="12"/>
        <end position="36"/>
    </location>
</feature>
<feature type="transmembrane region" description="Helical" evidence="1">
    <location>
        <begin position="321"/>
        <end position="341"/>
    </location>
</feature>
<feature type="transmembrane region" description="Helical" evidence="1">
    <location>
        <begin position="262"/>
        <end position="283"/>
    </location>
</feature>
<name>A0A3A4QPZ9_9BACT</name>
<dbReference type="Proteomes" id="UP000266426">
    <property type="component" value="Unassembled WGS sequence"/>
</dbReference>
<accession>A0A3A4QPZ9</accession>
<dbReference type="EMBL" id="QZJZ01000101">
    <property type="protein sequence ID" value="RJP56163.1"/>
    <property type="molecule type" value="Genomic_DNA"/>
</dbReference>
<evidence type="ECO:0008006" key="4">
    <source>
        <dbReference type="Google" id="ProtNLM"/>
    </source>
</evidence>